<feature type="domain" description="Pyrrolo-quinoline quinone repeat" evidence="2">
    <location>
        <begin position="92"/>
        <end position="350"/>
    </location>
</feature>
<gene>
    <name evidence="3" type="ORF">TBK1r_46600</name>
</gene>
<dbReference type="PANTHER" id="PTHR34512">
    <property type="entry name" value="CELL SURFACE PROTEIN"/>
    <property type="match status" value="1"/>
</dbReference>
<proteinExistence type="predicted"/>
<dbReference type="SMART" id="SM00564">
    <property type="entry name" value="PQQ"/>
    <property type="match status" value="4"/>
</dbReference>
<accession>A0ABX5XXH2</accession>
<dbReference type="InterPro" id="IPR018391">
    <property type="entry name" value="PQQ_b-propeller_rpt"/>
</dbReference>
<dbReference type="Pfam" id="PF13360">
    <property type="entry name" value="PQQ_2"/>
    <property type="match status" value="1"/>
</dbReference>
<feature type="signal peptide" evidence="1">
    <location>
        <begin position="1"/>
        <end position="21"/>
    </location>
</feature>
<keyword evidence="4" id="KW-1185">Reference proteome</keyword>
<evidence type="ECO:0000313" key="3">
    <source>
        <dbReference type="EMBL" id="QDV85645.1"/>
    </source>
</evidence>
<evidence type="ECO:0000313" key="4">
    <source>
        <dbReference type="Proteomes" id="UP000318081"/>
    </source>
</evidence>
<protein>
    <submittedName>
        <fullName evidence="3">Outer membrane biogenesis protein BamB</fullName>
    </submittedName>
</protein>
<dbReference type="InterPro" id="IPR002372">
    <property type="entry name" value="PQQ_rpt_dom"/>
</dbReference>
<dbReference type="InterPro" id="IPR011047">
    <property type="entry name" value="Quinoprotein_ADH-like_sf"/>
</dbReference>
<dbReference type="Proteomes" id="UP000318081">
    <property type="component" value="Chromosome"/>
</dbReference>
<sequence length="422" mass="45911">MNRFCVVFACVACFSSLLIPAADVTAGDWSQFRGPQADGVASSADYPTEWSDTENVRWSVALPQPGNGSPIVVDGNVFVCSAEDSKGLARSLICFDADNGHQRWSRTVTLAEEMPTHKTNPYAGSTPACDGSRVVVWHATGGLHAYDMNGAPLWSRDLGEFRHMWGYGSSPVIVGDRVILNSGPGKQVFVAAFDVKSGETLWRHDEPVAGDGERNAEGKYMGTWSTPVPIERDGRQLAIVAMHQRILALDVESGDVVWFFRVTSDRGDLAYSSPMIEGDLCVFNAGFKGPTMAFEMNGRGDITENQRWRIEGNPQSIGTGIMRDGFVYRVGAGPNLIDCLDAKTGETVWQERNKAAFWGSVAMAGQTAYATDQSGTTIVFRLSPDEFTPIAECPLNDSSNATPALAGGRIYLRTNRKLWCVE</sequence>
<reference evidence="3 4" key="1">
    <citation type="submission" date="2019-02" db="EMBL/GenBank/DDBJ databases">
        <title>Deep-cultivation of Planctomycetes and their phenomic and genomic characterization uncovers novel biology.</title>
        <authorList>
            <person name="Wiegand S."/>
            <person name="Jogler M."/>
            <person name="Boedeker C."/>
            <person name="Pinto D."/>
            <person name="Vollmers J."/>
            <person name="Rivas-Marin E."/>
            <person name="Kohn T."/>
            <person name="Peeters S.H."/>
            <person name="Heuer A."/>
            <person name="Rast P."/>
            <person name="Oberbeckmann S."/>
            <person name="Bunk B."/>
            <person name="Jeske O."/>
            <person name="Meyerdierks A."/>
            <person name="Storesund J.E."/>
            <person name="Kallscheuer N."/>
            <person name="Luecker S."/>
            <person name="Lage O.M."/>
            <person name="Pohl T."/>
            <person name="Merkel B.J."/>
            <person name="Hornburger P."/>
            <person name="Mueller R.-W."/>
            <person name="Bruemmer F."/>
            <person name="Labrenz M."/>
            <person name="Spormann A.M."/>
            <person name="Op den Camp H."/>
            <person name="Overmann J."/>
            <person name="Amann R."/>
            <person name="Jetten M.S.M."/>
            <person name="Mascher T."/>
            <person name="Medema M.H."/>
            <person name="Devos D.P."/>
            <person name="Kaster A.-K."/>
            <person name="Ovreas L."/>
            <person name="Rohde M."/>
            <person name="Galperin M.Y."/>
            <person name="Jogler C."/>
        </authorList>
    </citation>
    <scope>NUCLEOTIDE SEQUENCE [LARGE SCALE GENOMIC DNA]</scope>
    <source>
        <strain evidence="3 4">TBK1r</strain>
    </source>
</reference>
<dbReference type="Gene3D" id="2.130.10.10">
    <property type="entry name" value="YVTN repeat-like/Quinoprotein amine dehydrogenase"/>
    <property type="match status" value="2"/>
</dbReference>
<dbReference type="InterPro" id="IPR015943">
    <property type="entry name" value="WD40/YVTN_repeat-like_dom_sf"/>
</dbReference>
<dbReference type="SUPFAM" id="SSF50998">
    <property type="entry name" value="Quinoprotein alcohol dehydrogenase-like"/>
    <property type="match status" value="1"/>
</dbReference>
<evidence type="ECO:0000256" key="1">
    <source>
        <dbReference type="SAM" id="SignalP"/>
    </source>
</evidence>
<evidence type="ECO:0000259" key="2">
    <source>
        <dbReference type="Pfam" id="PF13360"/>
    </source>
</evidence>
<organism evidence="3 4">
    <name type="scientific">Stieleria magnilauensis</name>
    <dbReference type="NCBI Taxonomy" id="2527963"/>
    <lineage>
        <taxon>Bacteria</taxon>
        <taxon>Pseudomonadati</taxon>
        <taxon>Planctomycetota</taxon>
        <taxon>Planctomycetia</taxon>
        <taxon>Pirellulales</taxon>
        <taxon>Pirellulaceae</taxon>
        <taxon>Stieleria</taxon>
    </lineage>
</organism>
<dbReference type="RefSeq" id="WP_145215619.1">
    <property type="nucleotide sequence ID" value="NZ_CP036432.1"/>
</dbReference>
<keyword evidence="1" id="KW-0732">Signal</keyword>
<feature type="chain" id="PRO_5047309355" evidence="1">
    <location>
        <begin position="22"/>
        <end position="422"/>
    </location>
</feature>
<name>A0ABX5XXH2_9BACT</name>
<dbReference type="PANTHER" id="PTHR34512:SF30">
    <property type="entry name" value="OUTER MEMBRANE PROTEIN ASSEMBLY FACTOR BAMB"/>
    <property type="match status" value="1"/>
</dbReference>
<dbReference type="EMBL" id="CP036432">
    <property type="protein sequence ID" value="QDV85645.1"/>
    <property type="molecule type" value="Genomic_DNA"/>
</dbReference>